<organism evidence="2 3">
    <name type="scientific">Hwangdonia lutea</name>
    <dbReference type="NCBI Taxonomy" id="3075823"/>
    <lineage>
        <taxon>Bacteria</taxon>
        <taxon>Pseudomonadati</taxon>
        <taxon>Bacteroidota</taxon>
        <taxon>Flavobacteriia</taxon>
        <taxon>Flavobacteriales</taxon>
        <taxon>Flavobacteriaceae</taxon>
        <taxon>Hwangdonia</taxon>
    </lineage>
</organism>
<dbReference type="GO" id="GO:0009882">
    <property type="term" value="F:blue light photoreceptor activity"/>
    <property type="evidence" value="ECO:0007669"/>
    <property type="project" value="InterPro"/>
</dbReference>
<dbReference type="GO" id="GO:0071949">
    <property type="term" value="F:FAD binding"/>
    <property type="evidence" value="ECO:0007669"/>
    <property type="project" value="InterPro"/>
</dbReference>
<dbReference type="InterPro" id="IPR007024">
    <property type="entry name" value="BLUF_domain"/>
</dbReference>
<proteinExistence type="predicted"/>
<dbReference type="Pfam" id="PF04940">
    <property type="entry name" value="BLUF"/>
    <property type="match status" value="1"/>
</dbReference>
<name>A0AA97HQM3_9FLAO</name>
<dbReference type="Gene3D" id="3.30.70.100">
    <property type="match status" value="1"/>
</dbReference>
<evidence type="ECO:0000313" key="2">
    <source>
        <dbReference type="EMBL" id="WOD43742.1"/>
    </source>
</evidence>
<keyword evidence="3" id="KW-1185">Reference proteome</keyword>
<dbReference type="RefSeq" id="WP_316983423.1">
    <property type="nucleotide sequence ID" value="NZ_CP136521.1"/>
</dbReference>
<dbReference type="InterPro" id="IPR036046">
    <property type="entry name" value="Acylphosphatase-like_dom_sf"/>
</dbReference>
<dbReference type="KEGG" id="hws:RNZ46_00400"/>
<protein>
    <submittedName>
        <fullName evidence="2">BLUF domain-containing protein</fullName>
    </submittedName>
</protein>
<dbReference type="EMBL" id="CP136521">
    <property type="protein sequence ID" value="WOD43742.1"/>
    <property type="molecule type" value="Genomic_DNA"/>
</dbReference>
<dbReference type="SMART" id="SM01034">
    <property type="entry name" value="BLUF"/>
    <property type="match status" value="1"/>
</dbReference>
<sequence length="142" mass="16562">MYYSVIYRSTAESHFSQKDIDYMLLKAKQHNKKQGITGCIIYSNNQFIQIIEGAKAAILDLYDSIKADNRHFDVTTLIEAPTKDMLWDDWSMAFYNFSGTAEQNNYSRMLLETYFDNANPKNKSSEVFLTLKKNIFELINNK</sequence>
<evidence type="ECO:0000259" key="1">
    <source>
        <dbReference type="PROSITE" id="PS50925"/>
    </source>
</evidence>
<dbReference type="AlphaFoldDB" id="A0AA97HQM3"/>
<reference evidence="3" key="1">
    <citation type="submission" date="2024-06" db="EMBL/GenBank/DDBJ databases">
        <title>Hwangdonia haimaensis gen. nov., sp. nov., a member of the family Flavobacteriaceae isolated from the haima cold seep.</title>
        <authorList>
            <person name="Li J."/>
        </authorList>
    </citation>
    <scope>NUCLEOTIDE SEQUENCE [LARGE SCALE GENOMIC DNA]</scope>
    <source>
        <strain evidence="3">SCSIO 19198</strain>
    </source>
</reference>
<dbReference type="PROSITE" id="PS50925">
    <property type="entry name" value="BLUF"/>
    <property type="match status" value="1"/>
</dbReference>
<dbReference type="SUPFAM" id="SSF54975">
    <property type="entry name" value="Acylphosphatase/BLUF domain-like"/>
    <property type="match status" value="1"/>
</dbReference>
<feature type="domain" description="BLUF" evidence="1">
    <location>
        <begin position="2"/>
        <end position="93"/>
    </location>
</feature>
<evidence type="ECO:0000313" key="3">
    <source>
        <dbReference type="Proteomes" id="UP001302486"/>
    </source>
</evidence>
<gene>
    <name evidence="2" type="ORF">RNZ46_00400</name>
</gene>
<dbReference type="Proteomes" id="UP001302486">
    <property type="component" value="Chromosome"/>
</dbReference>
<accession>A0AA97HQM3</accession>